<dbReference type="GO" id="GO:0006310">
    <property type="term" value="P:DNA recombination"/>
    <property type="evidence" value="ECO:0007669"/>
    <property type="project" value="UniProtKB-KW"/>
</dbReference>
<gene>
    <name evidence="3" type="ORF">ACFSBT_17855</name>
</gene>
<protein>
    <submittedName>
        <fullName evidence="3">Tyrosine-type recombinase/integrase</fullName>
    </submittedName>
</protein>
<evidence type="ECO:0000259" key="2">
    <source>
        <dbReference type="PROSITE" id="PS51898"/>
    </source>
</evidence>
<dbReference type="CDD" id="cd00397">
    <property type="entry name" value="DNA_BRE_C"/>
    <property type="match status" value="1"/>
</dbReference>
<proteinExistence type="predicted"/>
<organism evidence="3 4">
    <name type="scientific">Halomarina rubra</name>
    <dbReference type="NCBI Taxonomy" id="2071873"/>
    <lineage>
        <taxon>Archaea</taxon>
        <taxon>Methanobacteriati</taxon>
        <taxon>Methanobacteriota</taxon>
        <taxon>Stenosarchaea group</taxon>
        <taxon>Halobacteria</taxon>
        <taxon>Halobacteriales</taxon>
        <taxon>Natronomonadaceae</taxon>
        <taxon>Halomarina</taxon>
    </lineage>
</organism>
<keyword evidence="1" id="KW-0233">DNA recombination</keyword>
<feature type="domain" description="Tyr recombinase" evidence="2">
    <location>
        <begin position="138"/>
        <end position="316"/>
    </location>
</feature>
<dbReference type="AlphaFoldDB" id="A0ABD6AZE5"/>
<comment type="caution">
    <text evidence="3">The sequence shown here is derived from an EMBL/GenBank/DDBJ whole genome shotgun (WGS) entry which is preliminary data.</text>
</comment>
<dbReference type="Proteomes" id="UP001597187">
    <property type="component" value="Unassembled WGS sequence"/>
</dbReference>
<accession>A0ABD6AZE5</accession>
<evidence type="ECO:0000256" key="1">
    <source>
        <dbReference type="ARBA" id="ARBA00023172"/>
    </source>
</evidence>
<dbReference type="SUPFAM" id="SSF56349">
    <property type="entry name" value="DNA breaking-rejoining enzymes"/>
    <property type="match status" value="1"/>
</dbReference>
<evidence type="ECO:0000313" key="4">
    <source>
        <dbReference type="Proteomes" id="UP001597187"/>
    </source>
</evidence>
<dbReference type="Gene3D" id="1.10.443.10">
    <property type="entry name" value="Intergrase catalytic core"/>
    <property type="match status" value="1"/>
</dbReference>
<dbReference type="InterPro" id="IPR011010">
    <property type="entry name" value="DNA_brk_join_enz"/>
</dbReference>
<dbReference type="InterPro" id="IPR002104">
    <property type="entry name" value="Integrase_catalytic"/>
</dbReference>
<sequence>MPRDPSEDVATLRRKLEAGDRGGCEADREALLAFLDEMQLLRDTYGHYRQRKLLRHCIRMSEQADTDLADACVDRDAAEVVVRWIHREYDLDETPETNQGYRVALRMFGKRTVGNGEVPDALSWITTTLPRNYNPAPNPAEMLRWEADVLRLIDHARNPRDAAAIALQFDAGLRGGELETLTVGDITEGEHSLRVFVDGKTGQRSVDLIPSIPYVRRWLTEHPGRDDHDAPLWSKLTTPESMSYQSYLKMFKEPAKRAGLDKPVTPTAFRKSNASWLARQGANAALIEDRQGRTRGSQWVARYVARFGNEAEAQYAKIHGLEVETDEAEEIAPLTCPRCDKETPRERDECVWCGQALSPEAAAKASDQNDRLREMFRLANGDMDRFERLLELDELLDDQPQARAGLEYD</sequence>
<dbReference type="EMBL" id="JBHUDC010000008">
    <property type="protein sequence ID" value="MFD1515149.1"/>
    <property type="molecule type" value="Genomic_DNA"/>
</dbReference>
<reference evidence="3 4" key="1">
    <citation type="journal article" date="2019" name="Int. J. Syst. Evol. Microbiol.">
        <title>The Global Catalogue of Microorganisms (GCM) 10K type strain sequencing project: providing services to taxonomists for standard genome sequencing and annotation.</title>
        <authorList>
            <consortium name="The Broad Institute Genomics Platform"/>
            <consortium name="The Broad Institute Genome Sequencing Center for Infectious Disease"/>
            <person name="Wu L."/>
            <person name="Ma J."/>
        </authorList>
    </citation>
    <scope>NUCLEOTIDE SEQUENCE [LARGE SCALE GENOMIC DNA]</scope>
    <source>
        <strain evidence="3 4">CGMCC 1.12563</strain>
    </source>
</reference>
<name>A0ABD6AZE5_9EURY</name>
<dbReference type="PROSITE" id="PS51898">
    <property type="entry name" value="TYR_RECOMBINASE"/>
    <property type="match status" value="1"/>
</dbReference>
<dbReference type="InterPro" id="IPR013762">
    <property type="entry name" value="Integrase-like_cat_sf"/>
</dbReference>
<evidence type="ECO:0000313" key="3">
    <source>
        <dbReference type="EMBL" id="MFD1515149.1"/>
    </source>
</evidence>
<dbReference type="Pfam" id="PF00589">
    <property type="entry name" value="Phage_integrase"/>
    <property type="match status" value="1"/>
</dbReference>
<dbReference type="RefSeq" id="WP_250875073.1">
    <property type="nucleotide sequence ID" value="NZ_JALXFV010000008.1"/>
</dbReference>
<keyword evidence="4" id="KW-1185">Reference proteome</keyword>